<reference evidence="1" key="1">
    <citation type="journal article" date="2020" name="Cell">
        <title>Large-Scale Comparative Analyses of Tick Genomes Elucidate Their Genetic Diversity and Vector Capacities.</title>
        <authorList>
            <consortium name="Tick Genome and Microbiome Consortium (TIGMIC)"/>
            <person name="Jia N."/>
            <person name="Wang J."/>
            <person name="Shi W."/>
            <person name="Du L."/>
            <person name="Sun Y."/>
            <person name="Zhan W."/>
            <person name="Jiang J.F."/>
            <person name="Wang Q."/>
            <person name="Zhang B."/>
            <person name="Ji P."/>
            <person name="Bell-Sakyi L."/>
            <person name="Cui X.M."/>
            <person name="Yuan T.T."/>
            <person name="Jiang B.G."/>
            <person name="Yang W.F."/>
            <person name="Lam T.T."/>
            <person name="Chang Q.C."/>
            <person name="Ding S.J."/>
            <person name="Wang X.J."/>
            <person name="Zhu J.G."/>
            <person name="Ruan X.D."/>
            <person name="Zhao L."/>
            <person name="Wei J.T."/>
            <person name="Ye R.Z."/>
            <person name="Que T.C."/>
            <person name="Du C.H."/>
            <person name="Zhou Y.H."/>
            <person name="Cheng J.X."/>
            <person name="Dai P.F."/>
            <person name="Guo W.B."/>
            <person name="Han X.H."/>
            <person name="Huang E.J."/>
            <person name="Li L.F."/>
            <person name="Wei W."/>
            <person name="Gao Y.C."/>
            <person name="Liu J.Z."/>
            <person name="Shao H.Z."/>
            <person name="Wang X."/>
            <person name="Wang C.C."/>
            <person name="Yang T.C."/>
            <person name="Huo Q.B."/>
            <person name="Li W."/>
            <person name="Chen H.Y."/>
            <person name="Chen S.E."/>
            <person name="Zhou L.G."/>
            <person name="Ni X.B."/>
            <person name="Tian J.H."/>
            <person name="Sheng Y."/>
            <person name="Liu T."/>
            <person name="Pan Y.S."/>
            <person name="Xia L.Y."/>
            <person name="Li J."/>
            <person name="Zhao F."/>
            <person name="Cao W.C."/>
        </authorList>
    </citation>
    <scope>NUCLEOTIDE SEQUENCE</scope>
    <source>
        <strain evidence="1">Rsan-2018</strain>
    </source>
</reference>
<protein>
    <submittedName>
        <fullName evidence="1">Uncharacterized protein</fullName>
    </submittedName>
</protein>
<evidence type="ECO:0000313" key="1">
    <source>
        <dbReference type="EMBL" id="KAH7982520.1"/>
    </source>
</evidence>
<organism evidence="1 2">
    <name type="scientific">Rhipicephalus sanguineus</name>
    <name type="common">Brown dog tick</name>
    <name type="synonym">Ixodes sanguineus</name>
    <dbReference type="NCBI Taxonomy" id="34632"/>
    <lineage>
        <taxon>Eukaryota</taxon>
        <taxon>Metazoa</taxon>
        <taxon>Ecdysozoa</taxon>
        <taxon>Arthropoda</taxon>
        <taxon>Chelicerata</taxon>
        <taxon>Arachnida</taxon>
        <taxon>Acari</taxon>
        <taxon>Parasitiformes</taxon>
        <taxon>Ixodida</taxon>
        <taxon>Ixodoidea</taxon>
        <taxon>Ixodidae</taxon>
        <taxon>Rhipicephalinae</taxon>
        <taxon>Rhipicephalus</taxon>
        <taxon>Rhipicephalus</taxon>
    </lineage>
</organism>
<dbReference type="Proteomes" id="UP000821837">
    <property type="component" value="Chromosome 1"/>
</dbReference>
<keyword evidence="2" id="KW-1185">Reference proteome</keyword>
<dbReference type="EMBL" id="JABSTV010001245">
    <property type="protein sequence ID" value="KAH7982520.1"/>
    <property type="molecule type" value="Genomic_DNA"/>
</dbReference>
<comment type="caution">
    <text evidence="1">The sequence shown here is derived from an EMBL/GenBank/DDBJ whole genome shotgun (WGS) entry which is preliminary data.</text>
</comment>
<sequence>MDQLRTKCRLIQNVITKGLSTLDTLLADGDIPAPFLIRLRDLGADHLCNKSTLLPQHIAWAIKGGPPGLPSDRQSLE</sequence>
<accession>A0A9D4T8M6</accession>
<reference evidence="1" key="2">
    <citation type="submission" date="2021-09" db="EMBL/GenBank/DDBJ databases">
        <authorList>
            <person name="Jia N."/>
            <person name="Wang J."/>
            <person name="Shi W."/>
            <person name="Du L."/>
            <person name="Sun Y."/>
            <person name="Zhan W."/>
            <person name="Jiang J."/>
            <person name="Wang Q."/>
            <person name="Zhang B."/>
            <person name="Ji P."/>
            <person name="Sakyi L.B."/>
            <person name="Cui X."/>
            <person name="Yuan T."/>
            <person name="Jiang B."/>
            <person name="Yang W."/>
            <person name="Lam T.T.-Y."/>
            <person name="Chang Q."/>
            <person name="Ding S."/>
            <person name="Wang X."/>
            <person name="Zhu J."/>
            <person name="Ruan X."/>
            <person name="Zhao L."/>
            <person name="Wei J."/>
            <person name="Que T."/>
            <person name="Du C."/>
            <person name="Cheng J."/>
            <person name="Dai P."/>
            <person name="Han X."/>
            <person name="Huang E."/>
            <person name="Gao Y."/>
            <person name="Liu J."/>
            <person name="Shao H."/>
            <person name="Ye R."/>
            <person name="Li L."/>
            <person name="Wei W."/>
            <person name="Wang X."/>
            <person name="Wang C."/>
            <person name="Huo Q."/>
            <person name="Li W."/>
            <person name="Guo W."/>
            <person name="Chen H."/>
            <person name="Chen S."/>
            <person name="Zhou L."/>
            <person name="Zhou L."/>
            <person name="Ni X."/>
            <person name="Tian J."/>
            <person name="Zhou Y."/>
            <person name="Sheng Y."/>
            <person name="Liu T."/>
            <person name="Pan Y."/>
            <person name="Xia L."/>
            <person name="Li J."/>
            <person name="Zhao F."/>
            <person name="Cao W."/>
        </authorList>
    </citation>
    <scope>NUCLEOTIDE SEQUENCE</scope>
    <source>
        <strain evidence="1">Rsan-2018</strain>
        <tissue evidence="1">Larvae</tissue>
    </source>
</reference>
<proteinExistence type="predicted"/>
<dbReference type="AlphaFoldDB" id="A0A9D4T8M6"/>
<name>A0A9D4T8M6_RHISA</name>
<evidence type="ECO:0000313" key="2">
    <source>
        <dbReference type="Proteomes" id="UP000821837"/>
    </source>
</evidence>
<gene>
    <name evidence="1" type="ORF">HPB52_005463</name>
</gene>